<sequence>MKTYMGEWKSGLKNGIPIGMGYFAVSFTFGILAKQAGLNPFESVFMSVTNLTSAGQFAGLTLIASAAAILEIAITQLIINSRYFLMSFALSQKIDPNTSVFHRLIMAHGITDEVFGVSVAVPGKLSPYYVYGVMSAAIPGWALGTLFGVISGNVLPPRLMSALSIALFGMLLAVIIPPAKGNKVIAGLIFVSMVLSLVFTRVQIFASLSSGVKIIIITLFIAGIAAFVFPVKEDTYE</sequence>
<comment type="similarity">
    <text evidence="2">Belongs to the AzlC family.</text>
</comment>
<dbReference type="RefSeq" id="WP_380772652.1">
    <property type="nucleotide sequence ID" value="NZ_JBHUEO010000008.1"/>
</dbReference>
<accession>A0ABW4KG59</accession>
<evidence type="ECO:0000256" key="8">
    <source>
        <dbReference type="SAM" id="Phobius"/>
    </source>
</evidence>
<dbReference type="InterPro" id="IPR011606">
    <property type="entry name" value="Brnchd-chn_aa_trnsp_permease"/>
</dbReference>
<evidence type="ECO:0000256" key="3">
    <source>
        <dbReference type="ARBA" id="ARBA00022448"/>
    </source>
</evidence>
<name>A0ABW4KG59_9BACI</name>
<feature type="transmembrane region" description="Helical" evidence="8">
    <location>
        <begin position="184"/>
        <end position="202"/>
    </location>
</feature>
<dbReference type="EMBL" id="JBHUEO010000008">
    <property type="protein sequence ID" value="MFD1706088.1"/>
    <property type="molecule type" value="Genomic_DNA"/>
</dbReference>
<evidence type="ECO:0000313" key="9">
    <source>
        <dbReference type="EMBL" id="MFD1706088.1"/>
    </source>
</evidence>
<comment type="caution">
    <text evidence="9">The sequence shown here is derived from an EMBL/GenBank/DDBJ whole genome shotgun (WGS) entry which is preliminary data.</text>
</comment>
<keyword evidence="5 8" id="KW-0812">Transmembrane</keyword>
<keyword evidence="4" id="KW-1003">Cell membrane</keyword>
<feature type="transmembrane region" description="Helical" evidence="8">
    <location>
        <begin position="20"/>
        <end position="37"/>
    </location>
</feature>
<dbReference type="Pfam" id="PF03591">
    <property type="entry name" value="AzlC"/>
    <property type="match status" value="1"/>
</dbReference>
<comment type="subcellular location">
    <subcellularLocation>
        <location evidence="1">Cell membrane</location>
        <topology evidence="1">Multi-pass membrane protein</topology>
    </subcellularLocation>
</comment>
<keyword evidence="7 8" id="KW-0472">Membrane</keyword>
<evidence type="ECO:0000256" key="2">
    <source>
        <dbReference type="ARBA" id="ARBA00010735"/>
    </source>
</evidence>
<proteinExistence type="inferred from homology"/>
<protein>
    <submittedName>
        <fullName evidence="9">AzlC family ABC transporter permease</fullName>
    </submittedName>
</protein>
<keyword evidence="6 8" id="KW-1133">Transmembrane helix</keyword>
<feature type="transmembrane region" description="Helical" evidence="8">
    <location>
        <begin position="128"/>
        <end position="147"/>
    </location>
</feature>
<evidence type="ECO:0000256" key="4">
    <source>
        <dbReference type="ARBA" id="ARBA00022475"/>
    </source>
</evidence>
<dbReference type="Proteomes" id="UP001597301">
    <property type="component" value="Unassembled WGS sequence"/>
</dbReference>
<organism evidence="9 10">
    <name type="scientific">Siminovitchia sediminis</name>
    <dbReference type="NCBI Taxonomy" id="1274353"/>
    <lineage>
        <taxon>Bacteria</taxon>
        <taxon>Bacillati</taxon>
        <taxon>Bacillota</taxon>
        <taxon>Bacilli</taxon>
        <taxon>Bacillales</taxon>
        <taxon>Bacillaceae</taxon>
        <taxon>Siminovitchia</taxon>
    </lineage>
</organism>
<evidence type="ECO:0000256" key="5">
    <source>
        <dbReference type="ARBA" id="ARBA00022692"/>
    </source>
</evidence>
<reference evidence="10" key="1">
    <citation type="journal article" date="2019" name="Int. J. Syst. Evol. Microbiol.">
        <title>The Global Catalogue of Microorganisms (GCM) 10K type strain sequencing project: providing services to taxonomists for standard genome sequencing and annotation.</title>
        <authorList>
            <consortium name="The Broad Institute Genomics Platform"/>
            <consortium name="The Broad Institute Genome Sequencing Center for Infectious Disease"/>
            <person name="Wu L."/>
            <person name="Ma J."/>
        </authorList>
    </citation>
    <scope>NUCLEOTIDE SEQUENCE [LARGE SCALE GENOMIC DNA]</scope>
    <source>
        <strain evidence="10">CGMCC 1.12295</strain>
    </source>
</reference>
<keyword evidence="10" id="KW-1185">Reference proteome</keyword>
<dbReference type="PANTHER" id="PTHR34979">
    <property type="entry name" value="INNER MEMBRANE PROTEIN YGAZ"/>
    <property type="match status" value="1"/>
</dbReference>
<gene>
    <name evidence="9" type="ORF">ACFSCZ_04870</name>
</gene>
<evidence type="ECO:0000313" key="10">
    <source>
        <dbReference type="Proteomes" id="UP001597301"/>
    </source>
</evidence>
<evidence type="ECO:0000256" key="6">
    <source>
        <dbReference type="ARBA" id="ARBA00022989"/>
    </source>
</evidence>
<evidence type="ECO:0000256" key="1">
    <source>
        <dbReference type="ARBA" id="ARBA00004651"/>
    </source>
</evidence>
<feature type="transmembrane region" description="Helical" evidence="8">
    <location>
        <begin position="57"/>
        <end position="79"/>
    </location>
</feature>
<evidence type="ECO:0000256" key="7">
    <source>
        <dbReference type="ARBA" id="ARBA00023136"/>
    </source>
</evidence>
<feature type="transmembrane region" description="Helical" evidence="8">
    <location>
        <begin position="100"/>
        <end position="122"/>
    </location>
</feature>
<feature type="transmembrane region" description="Helical" evidence="8">
    <location>
        <begin position="159"/>
        <end position="178"/>
    </location>
</feature>
<feature type="transmembrane region" description="Helical" evidence="8">
    <location>
        <begin position="214"/>
        <end position="231"/>
    </location>
</feature>
<keyword evidence="3" id="KW-0813">Transport</keyword>
<dbReference type="PANTHER" id="PTHR34979:SF1">
    <property type="entry name" value="INNER MEMBRANE PROTEIN YGAZ"/>
    <property type="match status" value="1"/>
</dbReference>